<evidence type="ECO:0000256" key="1">
    <source>
        <dbReference type="SAM" id="MobiDB-lite"/>
    </source>
</evidence>
<name>A0A238Y4Y4_9ACTN</name>
<evidence type="ECO:0000313" key="4">
    <source>
        <dbReference type="Proteomes" id="UP000198420"/>
    </source>
</evidence>
<feature type="compositionally biased region" description="Acidic residues" evidence="1">
    <location>
        <begin position="177"/>
        <end position="186"/>
    </location>
</feature>
<dbReference type="RefSeq" id="WP_089312359.1">
    <property type="nucleotide sequence ID" value="NZ_FZNP01000005.1"/>
</dbReference>
<sequence length="213" mass="21780">MTLRSEESPAGLLLAAGEGRRLGRPKATLELDGERLVDRGVRTLRDGGCSPVLVVAGAAQIEVIGAVVVPNPDWREGMGSSLRAGLAALPPGCPAVVVALVDQPLVTPAAVERLIAAFEEGAGIAVATYGGAPRNPVLLGAGHLAGVAEAAVGDQGARGYLRARPELVTPVPCDDVAAPDDIDTPEDLAALRRPREGRSRPAPRSRPHGAAGR</sequence>
<feature type="compositionally biased region" description="Basic and acidic residues" evidence="1">
    <location>
        <begin position="189"/>
        <end position="199"/>
    </location>
</feature>
<dbReference type="SUPFAM" id="SSF53448">
    <property type="entry name" value="Nucleotide-diphospho-sugar transferases"/>
    <property type="match status" value="1"/>
</dbReference>
<dbReference type="EMBL" id="FZNP01000005">
    <property type="protein sequence ID" value="SNR66177.1"/>
    <property type="molecule type" value="Genomic_DNA"/>
</dbReference>
<protein>
    <submittedName>
        <fullName evidence="3">Nicotine blue oxidoreductase</fullName>
    </submittedName>
</protein>
<proteinExistence type="predicted"/>
<dbReference type="Proteomes" id="UP000198420">
    <property type="component" value="Unassembled WGS sequence"/>
</dbReference>
<dbReference type="OrthoDB" id="4427994at2"/>
<dbReference type="Gene3D" id="3.90.550.10">
    <property type="entry name" value="Spore Coat Polysaccharide Biosynthesis Protein SpsA, Chain A"/>
    <property type="match status" value="1"/>
</dbReference>
<keyword evidence="4" id="KW-1185">Reference proteome</keyword>
<accession>A0A238Y4Y4</accession>
<dbReference type="PANTHER" id="PTHR43777">
    <property type="entry name" value="MOLYBDENUM COFACTOR CYTIDYLYLTRANSFERASE"/>
    <property type="match status" value="1"/>
</dbReference>
<dbReference type="CDD" id="cd04182">
    <property type="entry name" value="GT_2_like_f"/>
    <property type="match status" value="1"/>
</dbReference>
<feature type="domain" description="MobA-like NTP transferase" evidence="2">
    <location>
        <begin position="11"/>
        <end position="164"/>
    </location>
</feature>
<dbReference type="AlphaFoldDB" id="A0A238Y4Y4"/>
<organism evidence="3 4">
    <name type="scientific">Actinomadura mexicana</name>
    <dbReference type="NCBI Taxonomy" id="134959"/>
    <lineage>
        <taxon>Bacteria</taxon>
        <taxon>Bacillati</taxon>
        <taxon>Actinomycetota</taxon>
        <taxon>Actinomycetes</taxon>
        <taxon>Streptosporangiales</taxon>
        <taxon>Thermomonosporaceae</taxon>
        <taxon>Actinomadura</taxon>
    </lineage>
</organism>
<dbReference type="InterPro" id="IPR029044">
    <property type="entry name" value="Nucleotide-diphossugar_trans"/>
</dbReference>
<evidence type="ECO:0000313" key="3">
    <source>
        <dbReference type="EMBL" id="SNR66177.1"/>
    </source>
</evidence>
<dbReference type="Pfam" id="PF12804">
    <property type="entry name" value="NTP_transf_3"/>
    <property type="match status" value="1"/>
</dbReference>
<feature type="region of interest" description="Disordered" evidence="1">
    <location>
        <begin position="172"/>
        <end position="213"/>
    </location>
</feature>
<gene>
    <name evidence="3" type="ORF">SAMN06265355_105246</name>
</gene>
<dbReference type="PANTHER" id="PTHR43777:SF1">
    <property type="entry name" value="MOLYBDENUM COFACTOR CYTIDYLYLTRANSFERASE"/>
    <property type="match status" value="1"/>
</dbReference>
<dbReference type="InterPro" id="IPR025877">
    <property type="entry name" value="MobA-like_NTP_Trfase"/>
</dbReference>
<evidence type="ECO:0000259" key="2">
    <source>
        <dbReference type="Pfam" id="PF12804"/>
    </source>
</evidence>
<dbReference type="GO" id="GO:0016779">
    <property type="term" value="F:nucleotidyltransferase activity"/>
    <property type="evidence" value="ECO:0007669"/>
    <property type="project" value="UniProtKB-ARBA"/>
</dbReference>
<reference evidence="4" key="1">
    <citation type="submission" date="2017-06" db="EMBL/GenBank/DDBJ databases">
        <authorList>
            <person name="Varghese N."/>
            <person name="Submissions S."/>
        </authorList>
    </citation>
    <scope>NUCLEOTIDE SEQUENCE [LARGE SCALE GENOMIC DNA]</scope>
    <source>
        <strain evidence="4">DSM 44485</strain>
    </source>
</reference>